<comment type="caution">
    <text evidence="2">The sequence shown here is derived from an EMBL/GenBank/DDBJ whole genome shotgun (WGS) entry which is preliminary data.</text>
</comment>
<feature type="transmembrane region" description="Helical" evidence="1">
    <location>
        <begin position="38"/>
        <end position="60"/>
    </location>
</feature>
<accession>A0A2S5KLK8</accession>
<name>A0A2S5KLK8_9PROT</name>
<keyword evidence="1" id="KW-0472">Membrane</keyword>
<dbReference type="Proteomes" id="UP000238196">
    <property type="component" value="Unassembled WGS sequence"/>
</dbReference>
<reference evidence="2 3" key="1">
    <citation type="submission" date="2018-02" db="EMBL/GenBank/DDBJ databases">
        <title>novel marine gammaproteobacteria from coastal saline agro ecosystem.</title>
        <authorList>
            <person name="Krishnan R."/>
            <person name="Ramesh Kumar N."/>
        </authorList>
    </citation>
    <scope>NUCLEOTIDE SEQUENCE [LARGE SCALE GENOMIC DNA]</scope>
    <source>
        <strain evidence="2 3">228</strain>
    </source>
</reference>
<feature type="transmembrane region" description="Helical" evidence="1">
    <location>
        <begin position="12"/>
        <end position="32"/>
    </location>
</feature>
<dbReference type="AlphaFoldDB" id="A0A2S5KLK8"/>
<dbReference type="EMBL" id="PRLP01000072">
    <property type="protein sequence ID" value="PPC75717.1"/>
    <property type="molecule type" value="Genomic_DNA"/>
</dbReference>
<gene>
    <name evidence="2" type="ORF">C4K68_18975</name>
</gene>
<organism evidence="2 3">
    <name type="scientific">Proteobacteria bacterium 228</name>
    <dbReference type="NCBI Taxonomy" id="2083153"/>
    <lineage>
        <taxon>Bacteria</taxon>
        <taxon>Pseudomonadati</taxon>
        <taxon>Pseudomonadota</taxon>
    </lineage>
</organism>
<evidence type="ECO:0000313" key="3">
    <source>
        <dbReference type="Proteomes" id="UP000238196"/>
    </source>
</evidence>
<feature type="transmembrane region" description="Helical" evidence="1">
    <location>
        <begin position="80"/>
        <end position="99"/>
    </location>
</feature>
<feature type="transmembrane region" description="Helical" evidence="1">
    <location>
        <begin position="111"/>
        <end position="131"/>
    </location>
</feature>
<evidence type="ECO:0008006" key="4">
    <source>
        <dbReference type="Google" id="ProtNLM"/>
    </source>
</evidence>
<evidence type="ECO:0000256" key="1">
    <source>
        <dbReference type="SAM" id="Phobius"/>
    </source>
</evidence>
<keyword evidence="1" id="KW-0812">Transmembrane</keyword>
<evidence type="ECO:0000313" key="2">
    <source>
        <dbReference type="EMBL" id="PPC75717.1"/>
    </source>
</evidence>
<keyword evidence="1" id="KW-1133">Transmembrane helix</keyword>
<protein>
    <recommendedName>
        <fullName evidence="4">Cytochrome b561 domain-containing protein</fullName>
    </recommendedName>
</protein>
<sequence length="141" mass="16684">MHKLAYRHKPAELVIYVLFASGLLLWSPLQIAWQTQRWALSIHMALGIALFWVTVGVFWWAHRKLLMRSRKAWLRFSGRVLEVMLMTLAVTGVILFFHGNPGDMLGRVSHLLHLFISFFMTALLLSHAWRWTVLRLRRRHR</sequence>
<proteinExistence type="predicted"/>